<comment type="caution">
    <text evidence="2">The sequence shown here is derived from an EMBL/GenBank/DDBJ whole genome shotgun (WGS) entry which is preliminary data.</text>
</comment>
<proteinExistence type="predicted"/>
<protein>
    <recommendedName>
        <fullName evidence="4">Phospholipase</fullName>
    </recommendedName>
</protein>
<keyword evidence="1" id="KW-0732">Signal</keyword>
<dbReference type="AlphaFoldDB" id="A0A7W9L1L4"/>
<evidence type="ECO:0000313" key="2">
    <source>
        <dbReference type="EMBL" id="MBB5752841.1"/>
    </source>
</evidence>
<dbReference type="InterPro" id="IPR029058">
    <property type="entry name" value="AB_hydrolase_fold"/>
</dbReference>
<keyword evidence="3" id="KW-1185">Reference proteome</keyword>
<dbReference type="SUPFAM" id="SSF53474">
    <property type="entry name" value="alpha/beta-Hydrolases"/>
    <property type="match status" value="1"/>
</dbReference>
<evidence type="ECO:0000256" key="1">
    <source>
        <dbReference type="SAM" id="SignalP"/>
    </source>
</evidence>
<dbReference type="RefSeq" id="WP_183855007.1">
    <property type="nucleotide sequence ID" value="NZ_JACHOO010000003.1"/>
</dbReference>
<accession>A0A7W9L1L4</accession>
<evidence type="ECO:0008006" key="4">
    <source>
        <dbReference type="Google" id="ProtNLM"/>
    </source>
</evidence>
<organism evidence="2 3">
    <name type="scientific">Prosthecomicrobium pneumaticum</name>
    <dbReference type="NCBI Taxonomy" id="81895"/>
    <lineage>
        <taxon>Bacteria</taxon>
        <taxon>Pseudomonadati</taxon>
        <taxon>Pseudomonadota</taxon>
        <taxon>Alphaproteobacteria</taxon>
        <taxon>Hyphomicrobiales</taxon>
        <taxon>Kaistiaceae</taxon>
        <taxon>Prosthecomicrobium</taxon>
    </lineage>
</organism>
<dbReference type="EMBL" id="JACHOO010000003">
    <property type="protein sequence ID" value="MBB5752841.1"/>
    <property type="molecule type" value="Genomic_DNA"/>
</dbReference>
<feature type="chain" id="PRO_5031246629" description="Phospholipase" evidence="1">
    <location>
        <begin position="21"/>
        <end position="292"/>
    </location>
</feature>
<feature type="signal peptide" evidence="1">
    <location>
        <begin position="1"/>
        <end position="20"/>
    </location>
</feature>
<evidence type="ECO:0000313" key="3">
    <source>
        <dbReference type="Proteomes" id="UP000523821"/>
    </source>
</evidence>
<reference evidence="2 3" key="1">
    <citation type="submission" date="2020-08" db="EMBL/GenBank/DDBJ databases">
        <title>Genomic Encyclopedia of Type Strains, Phase IV (KMG-IV): sequencing the most valuable type-strain genomes for metagenomic binning, comparative biology and taxonomic classification.</title>
        <authorList>
            <person name="Goeker M."/>
        </authorList>
    </citation>
    <scope>NUCLEOTIDE SEQUENCE [LARGE SCALE GENOMIC DNA]</scope>
    <source>
        <strain evidence="2 3">DSM 16268</strain>
    </source>
</reference>
<dbReference type="Gene3D" id="3.40.50.1820">
    <property type="entry name" value="alpha/beta hydrolase"/>
    <property type="match status" value="1"/>
</dbReference>
<name>A0A7W9L1L4_9HYPH</name>
<sequence length="292" mass="32462">MRRPLAALALLLALCGGAPAGSEPIAPYKDRLFAFPAVLAEDFGGDRVVVDYDEARDIDRRDEVPERRVHWRYVSTGVNRALAHFDYRAGDRTLRAARVGDPRRPPAFVVIYLHGQGGSRLQGIDDWSFGGNFNRLKNLVARADGLYLSPDFSDFEAAGEAEIEALIAEATARSPSVPVILACGSWGGRLCWRLAADPQVAPRLGGLLLLGSFPEPDFLKSPAFRARVPVYLGHGSRDRVSDWRAQDRFFQAIKAADPDYPARFVLFDSGSHGTPIRMTDWRRELNWMLGRR</sequence>
<dbReference type="Proteomes" id="UP000523821">
    <property type="component" value="Unassembled WGS sequence"/>
</dbReference>
<gene>
    <name evidence="2" type="ORF">GGQ63_001895</name>
</gene>